<dbReference type="Gene3D" id="2.30.40.10">
    <property type="entry name" value="Urease, subunit C, domain 1"/>
    <property type="match status" value="1"/>
</dbReference>
<dbReference type="InterPro" id="IPR032466">
    <property type="entry name" value="Metal_Hydrolase"/>
</dbReference>
<dbReference type="AlphaFoldDB" id="A0A9X3Z690"/>
<dbReference type="Pfam" id="PF01979">
    <property type="entry name" value="Amidohydro_1"/>
    <property type="match status" value="1"/>
</dbReference>
<evidence type="ECO:0000313" key="2">
    <source>
        <dbReference type="EMBL" id="MDA5192827.1"/>
    </source>
</evidence>
<comment type="caution">
    <text evidence="2">The sequence shown here is derived from an EMBL/GenBank/DDBJ whole genome shotgun (WGS) entry which is preliminary data.</text>
</comment>
<dbReference type="PANTHER" id="PTHR43135:SF3">
    <property type="entry name" value="ALPHA-D-RIBOSE 1-METHYLPHOSPHONATE 5-TRIPHOSPHATE DIPHOSPHATASE"/>
    <property type="match status" value="1"/>
</dbReference>
<dbReference type="RefSeq" id="WP_274942528.1">
    <property type="nucleotide sequence ID" value="NZ_JANWOI010000001.1"/>
</dbReference>
<protein>
    <submittedName>
        <fullName evidence="2">Amidohydrolase family protein</fullName>
    </submittedName>
</protein>
<dbReference type="SUPFAM" id="SSF51556">
    <property type="entry name" value="Metallo-dependent hydrolases"/>
    <property type="match status" value="1"/>
</dbReference>
<dbReference type="GO" id="GO:0016810">
    <property type="term" value="F:hydrolase activity, acting on carbon-nitrogen (but not peptide) bonds"/>
    <property type="evidence" value="ECO:0007669"/>
    <property type="project" value="InterPro"/>
</dbReference>
<feature type="domain" description="Amidohydrolase-related" evidence="1">
    <location>
        <begin position="53"/>
        <end position="401"/>
    </location>
</feature>
<name>A0A9X3Z690_9PROT</name>
<dbReference type="InterPro" id="IPR051781">
    <property type="entry name" value="Metallo-dep_Hydrolase"/>
</dbReference>
<organism evidence="2 3">
    <name type="scientific">Govanella unica</name>
    <dbReference type="NCBI Taxonomy" id="2975056"/>
    <lineage>
        <taxon>Bacteria</taxon>
        <taxon>Pseudomonadati</taxon>
        <taxon>Pseudomonadota</taxon>
        <taxon>Alphaproteobacteria</taxon>
        <taxon>Emcibacterales</taxon>
        <taxon>Govanellaceae</taxon>
        <taxon>Govanella</taxon>
    </lineage>
</organism>
<sequence>MTKILRNCLIFDGLSETLRDGHDILIEDGKIAAISERPIVSAVAHSHDMGGRFVMPGLIDAHFHAYGVALSVSAIDSMPTSLRALTARKILEDSLQRGFTTLRDAAGGDISLALGVERGLIKGPRFFFPGLAVSQTGGHGDMRAPDHEPMCGCAYCGALSIIADGADEMRKVVREQLRRGATHIKLFISGGVFSPSDPIWMNQFHESEIEAAVYEARSRRTYVMAHAHTAEAAIRCVRNGVRSIEHATIMTPESAAEIKAHDAYAVPTLAIMEGLKLHGPALGIPKNTMDKITEIETHALASIELLHKAGVKIGHGSDLLGKLMDRQSREFMLRREVLSPFEILKSATSINAELMMMAGKLGVVAEGAFADLIAIDGNPLDDLAILEQHDKIQLIMKGGEIFKDTI</sequence>
<dbReference type="CDD" id="cd01299">
    <property type="entry name" value="Met_dep_hydrolase_A"/>
    <property type="match status" value="1"/>
</dbReference>
<dbReference type="Gene3D" id="3.20.20.140">
    <property type="entry name" value="Metal-dependent hydrolases"/>
    <property type="match status" value="1"/>
</dbReference>
<dbReference type="Proteomes" id="UP001141619">
    <property type="component" value="Unassembled WGS sequence"/>
</dbReference>
<reference evidence="2" key="2">
    <citation type="journal article" date="2023" name="Syst. Appl. Microbiol.">
        <title>Govania unica gen. nov., sp. nov., a rare biosphere bacterium that represents a novel family in the class Alphaproteobacteria.</title>
        <authorList>
            <person name="Vandamme P."/>
            <person name="Peeters C."/>
            <person name="Hettiarachchi A."/>
            <person name="Cnockaert M."/>
            <person name="Carlier A."/>
        </authorList>
    </citation>
    <scope>NUCLEOTIDE SEQUENCE</scope>
    <source>
        <strain evidence="2">LMG 31809</strain>
    </source>
</reference>
<dbReference type="SUPFAM" id="SSF51338">
    <property type="entry name" value="Composite domain of metallo-dependent hydrolases"/>
    <property type="match status" value="2"/>
</dbReference>
<keyword evidence="3" id="KW-1185">Reference proteome</keyword>
<dbReference type="InterPro" id="IPR057744">
    <property type="entry name" value="OTAase-like"/>
</dbReference>
<dbReference type="EMBL" id="JANWOI010000001">
    <property type="protein sequence ID" value="MDA5192827.1"/>
    <property type="molecule type" value="Genomic_DNA"/>
</dbReference>
<evidence type="ECO:0000259" key="1">
    <source>
        <dbReference type="Pfam" id="PF01979"/>
    </source>
</evidence>
<reference evidence="2" key="1">
    <citation type="submission" date="2022-08" db="EMBL/GenBank/DDBJ databases">
        <authorList>
            <person name="Vandamme P."/>
            <person name="Hettiarachchi A."/>
            <person name="Peeters C."/>
            <person name="Cnockaert M."/>
            <person name="Carlier A."/>
        </authorList>
    </citation>
    <scope>NUCLEOTIDE SEQUENCE</scope>
    <source>
        <strain evidence="2">LMG 31809</strain>
    </source>
</reference>
<gene>
    <name evidence="2" type="ORF">NYP16_02490</name>
</gene>
<evidence type="ECO:0000313" key="3">
    <source>
        <dbReference type="Proteomes" id="UP001141619"/>
    </source>
</evidence>
<dbReference type="PANTHER" id="PTHR43135">
    <property type="entry name" value="ALPHA-D-RIBOSE 1-METHYLPHOSPHONATE 5-TRIPHOSPHATE DIPHOSPHATASE"/>
    <property type="match status" value="1"/>
</dbReference>
<accession>A0A9X3Z690</accession>
<proteinExistence type="predicted"/>
<dbReference type="InterPro" id="IPR006680">
    <property type="entry name" value="Amidohydro-rel"/>
</dbReference>
<dbReference type="InterPro" id="IPR011059">
    <property type="entry name" value="Metal-dep_hydrolase_composite"/>
</dbReference>